<evidence type="ECO:0000313" key="4">
    <source>
        <dbReference type="EMBL" id="PVV01560.1"/>
    </source>
</evidence>
<reference evidence="4 5" key="1">
    <citation type="journal article" date="2018" name="MBio">
        <title>Comparative Genomics Reveals the Core Gene Toolbox for the Fungus-Insect Symbiosis.</title>
        <authorList>
            <person name="Wang Y."/>
            <person name="Stata M."/>
            <person name="Wang W."/>
            <person name="Stajich J.E."/>
            <person name="White M.M."/>
            <person name="Moncalvo J.M."/>
        </authorList>
    </citation>
    <scope>NUCLEOTIDE SEQUENCE [LARGE SCALE GENOMIC DNA]</scope>
    <source>
        <strain evidence="4 5">SC-DP-2</strain>
    </source>
</reference>
<comment type="similarity">
    <text evidence="1">Belongs to the SAPS family.</text>
</comment>
<accession>A0A2T9ZAH3</accession>
<dbReference type="GO" id="GO:0019903">
    <property type="term" value="F:protein phosphatase binding"/>
    <property type="evidence" value="ECO:0007669"/>
    <property type="project" value="InterPro"/>
</dbReference>
<keyword evidence="5" id="KW-1185">Reference proteome</keyword>
<dbReference type="Proteomes" id="UP000245609">
    <property type="component" value="Unassembled WGS sequence"/>
</dbReference>
<feature type="region of interest" description="Disordered" evidence="3">
    <location>
        <begin position="429"/>
        <end position="476"/>
    </location>
</feature>
<dbReference type="STRING" id="133381.A0A2T9ZAH3"/>
<name>A0A2T9ZAH3_9FUNG</name>
<evidence type="ECO:0000313" key="5">
    <source>
        <dbReference type="Proteomes" id="UP000245609"/>
    </source>
</evidence>
<comment type="caution">
    <text evidence="4">The sequence shown here is derived from an EMBL/GenBank/DDBJ whole genome shotgun (WGS) entry which is preliminary data.</text>
</comment>
<dbReference type="GO" id="GO:0005634">
    <property type="term" value="C:nucleus"/>
    <property type="evidence" value="ECO:0007669"/>
    <property type="project" value="TreeGrafter"/>
</dbReference>
<dbReference type="GO" id="GO:0019888">
    <property type="term" value="F:protein phosphatase regulator activity"/>
    <property type="evidence" value="ECO:0007669"/>
    <property type="project" value="TreeGrafter"/>
</dbReference>
<dbReference type="AlphaFoldDB" id="A0A2T9ZAH3"/>
<keyword evidence="2" id="KW-0131">Cell cycle</keyword>
<evidence type="ECO:0000256" key="1">
    <source>
        <dbReference type="ARBA" id="ARBA00006180"/>
    </source>
</evidence>
<dbReference type="EMBL" id="MBFS01000987">
    <property type="protein sequence ID" value="PVV01560.1"/>
    <property type="molecule type" value="Genomic_DNA"/>
</dbReference>
<dbReference type="InterPro" id="IPR007587">
    <property type="entry name" value="SAPS"/>
</dbReference>
<evidence type="ECO:0000256" key="2">
    <source>
        <dbReference type="ARBA" id="ARBA00023306"/>
    </source>
</evidence>
<sequence>MLWRFGFHNVSKVELLLDKGQVSLSELLNEDDLLNEMLEFIMSQENVIDRLLDHLDISSMSEIILKLANIDEVSSDLGVQSWLYEQRLIPKLLSLLNPSLDEDLHSLGTQVILDLIMISSPDRDIHGTLFENPLMEQLKSPESIAYLLDFMLNSPEKNSSSSLINGVYIFIELIRRSTSEQEQEGDYFPTIVGEDLFDPLIAICPRISRLIYLLDNPRSSQTTLRNTTGSFIPLGFERLRICEFLAEILNCSKMLIFNLTASEIENELKSNLSEQDLAKFQLPSALKSYDQPIGISIKHEFINCSVLKTVLNLFFAYPWNNFLHSVVYDLAHQVLSLPFGDDIENINAKLVISLFEDSQITSLIMENYYSHATDSLRIGYMGHLLGIAEEISRLLDSLSPNMKQAIEPFIDLERWEIFIKDAFSDPREIEPETQSIDLSRDGSDPTDSINSNPLDDDFDALNHSSTMDSEFPPFPRPLENSPDIVLYSSGTNIESNPFRSENKSPVSISSNSTPDSFKNIDISPLPREVVTISQDLPLVDASNLGDYVSSKERSKSLNTLDLEKSNNSCSFSNDENEKVKELIDKTLDLSLSKVLHSPDPLGIFFPNENSEFNKFPNTEDDEPMQSGDFSLEKIPFRPNLRKSASARSSKVTMLKLPLNDYIEKEPENLRSEPVTSLTNKTFNPKLSLLINNTEGYSDYNKTGDFLSSAENKSSSNSPDDYSLEMQFSKAFSNLPARLKEAREIVKKERSFDERFKTFGSNICSFPKGMDTFPTKDLSSSLPEENSDMFSAHSYPNNDLLDSKLEYPSNESSEYFSLNKNINVNESLDDMFKYETSDKSATEDTWDGDITPFPGTRRRSRSHSAGVGVSRNMALAKIKANFPFNLDTSTTEFLGQLETDQSTNIIPSSKVSFFKVSPANQNILSPSMRLSPTVHSSLAFSPSIAVSESPVIGTYHQSFSGISSGISKTKAQQKTPFKQL</sequence>
<proteinExistence type="inferred from homology"/>
<evidence type="ECO:0000256" key="3">
    <source>
        <dbReference type="SAM" id="MobiDB-lite"/>
    </source>
</evidence>
<dbReference type="GO" id="GO:0005829">
    <property type="term" value="C:cytosol"/>
    <property type="evidence" value="ECO:0007669"/>
    <property type="project" value="TreeGrafter"/>
</dbReference>
<dbReference type="Pfam" id="PF04499">
    <property type="entry name" value="SAPS"/>
    <property type="match status" value="1"/>
</dbReference>
<dbReference type="PANTHER" id="PTHR12634">
    <property type="entry name" value="SIT4 YEAST -ASSOCIATING PROTEIN-RELATED"/>
    <property type="match status" value="1"/>
</dbReference>
<protein>
    <submittedName>
        <fullName evidence="4">Uncharacterized protein</fullName>
    </submittedName>
</protein>
<organism evidence="4 5">
    <name type="scientific">Smittium megazygosporum</name>
    <dbReference type="NCBI Taxonomy" id="133381"/>
    <lineage>
        <taxon>Eukaryota</taxon>
        <taxon>Fungi</taxon>
        <taxon>Fungi incertae sedis</taxon>
        <taxon>Zoopagomycota</taxon>
        <taxon>Kickxellomycotina</taxon>
        <taxon>Harpellomycetes</taxon>
        <taxon>Harpellales</taxon>
        <taxon>Legeriomycetaceae</taxon>
        <taxon>Smittium</taxon>
    </lineage>
</organism>
<feature type="region of interest" description="Disordered" evidence="3">
    <location>
        <begin position="495"/>
        <end position="514"/>
    </location>
</feature>
<dbReference type="OrthoDB" id="295029at2759"/>
<feature type="region of interest" description="Disordered" evidence="3">
    <location>
        <begin position="842"/>
        <end position="864"/>
    </location>
</feature>
<gene>
    <name evidence="4" type="ORF">BB560_004018</name>
</gene>
<dbReference type="PANTHER" id="PTHR12634:SF8">
    <property type="entry name" value="FIERY MOUNTAIN, ISOFORM D"/>
    <property type="match status" value="1"/>
</dbReference>